<evidence type="ECO:0000256" key="1">
    <source>
        <dbReference type="SAM" id="MobiDB-lite"/>
    </source>
</evidence>
<reference evidence="2" key="1">
    <citation type="submission" date="2024-03" db="EMBL/GenBank/DDBJ databases">
        <title>WGS assembly of Saponaria officinalis var. Norfolk2.</title>
        <authorList>
            <person name="Jenkins J."/>
            <person name="Shu S."/>
            <person name="Grimwood J."/>
            <person name="Barry K."/>
            <person name="Goodstein D."/>
            <person name="Schmutz J."/>
            <person name="Leebens-Mack J."/>
            <person name="Osbourn A."/>
        </authorList>
    </citation>
    <scope>NUCLEOTIDE SEQUENCE [LARGE SCALE GENOMIC DNA]</scope>
    <source>
        <strain evidence="2">JIC</strain>
    </source>
</reference>
<gene>
    <name evidence="2" type="ORF">RND81_01G208300</name>
</gene>
<evidence type="ECO:0000313" key="2">
    <source>
        <dbReference type="EMBL" id="KAK9758117.1"/>
    </source>
</evidence>
<proteinExistence type="predicted"/>
<dbReference type="AlphaFoldDB" id="A0AAW1NHD2"/>
<dbReference type="EMBL" id="JBDFQZ010000001">
    <property type="protein sequence ID" value="KAK9758117.1"/>
    <property type="molecule type" value="Genomic_DNA"/>
</dbReference>
<accession>A0AAW1NHD2</accession>
<comment type="caution">
    <text evidence="2">The sequence shown here is derived from an EMBL/GenBank/DDBJ whole genome shotgun (WGS) entry which is preliminary data.</text>
</comment>
<feature type="compositionally biased region" description="Low complexity" evidence="1">
    <location>
        <begin position="73"/>
        <end position="83"/>
    </location>
</feature>
<feature type="compositionally biased region" description="Basic and acidic residues" evidence="1">
    <location>
        <begin position="128"/>
        <end position="138"/>
    </location>
</feature>
<dbReference type="PANTHER" id="PTHR37728">
    <property type="entry name" value="BNAA04G26730D PROTEIN"/>
    <property type="match status" value="1"/>
</dbReference>
<sequence length="174" mass="19272">MWVTTPTLLPLLPITPSITTTTTFTRWRHHITTTTAATANDVSGLGQAVLTALKSTPPETTTKNPNPNPNPNPSSRKNLNSKPEGGEVKVKELNGSDILWALQKASAKKAQINTFNNNNNNNKKRDKKGSDGKVKRENTNRVDGFDNVRPIVVKSEWVTRLDDLDQRLQEFSSI</sequence>
<dbReference type="Proteomes" id="UP001443914">
    <property type="component" value="Unassembled WGS sequence"/>
</dbReference>
<evidence type="ECO:0000313" key="3">
    <source>
        <dbReference type="Proteomes" id="UP001443914"/>
    </source>
</evidence>
<feature type="region of interest" description="Disordered" evidence="1">
    <location>
        <begin position="112"/>
        <end position="138"/>
    </location>
</feature>
<dbReference type="PANTHER" id="PTHR37728:SF1">
    <property type="entry name" value="OS06G0132300 PROTEIN"/>
    <property type="match status" value="1"/>
</dbReference>
<keyword evidence="3" id="KW-1185">Reference proteome</keyword>
<name>A0AAW1NHD2_SAPOF</name>
<organism evidence="2 3">
    <name type="scientific">Saponaria officinalis</name>
    <name type="common">Common soapwort</name>
    <name type="synonym">Lychnis saponaria</name>
    <dbReference type="NCBI Taxonomy" id="3572"/>
    <lineage>
        <taxon>Eukaryota</taxon>
        <taxon>Viridiplantae</taxon>
        <taxon>Streptophyta</taxon>
        <taxon>Embryophyta</taxon>
        <taxon>Tracheophyta</taxon>
        <taxon>Spermatophyta</taxon>
        <taxon>Magnoliopsida</taxon>
        <taxon>eudicotyledons</taxon>
        <taxon>Gunneridae</taxon>
        <taxon>Pentapetalae</taxon>
        <taxon>Caryophyllales</taxon>
        <taxon>Caryophyllaceae</taxon>
        <taxon>Caryophylleae</taxon>
        <taxon>Saponaria</taxon>
    </lineage>
</organism>
<feature type="compositionally biased region" description="Low complexity" evidence="1">
    <location>
        <begin position="112"/>
        <end position="121"/>
    </location>
</feature>
<feature type="compositionally biased region" description="Low complexity" evidence="1">
    <location>
        <begin position="55"/>
        <end position="65"/>
    </location>
</feature>
<protein>
    <submittedName>
        <fullName evidence="2">Uncharacterized protein</fullName>
    </submittedName>
</protein>
<feature type="region of interest" description="Disordered" evidence="1">
    <location>
        <begin position="55"/>
        <end position="89"/>
    </location>
</feature>